<dbReference type="PANTHER" id="PTHR45138:SF9">
    <property type="entry name" value="DIGUANYLATE CYCLASE DGCM-RELATED"/>
    <property type="match status" value="1"/>
</dbReference>
<dbReference type="KEGG" id="pspi:PS2015_1356"/>
<name>A0A0S2KCG3_9GAMM</name>
<dbReference type="InterPro" id="IPR029016">
    <property type="entry name" value="GAF-like_dom_sf"/>
</dbReference>
<dbReference type="FunFam" id="3.30.70.270:FF:000001">
    <property type="entry name" value="Diguanylate cyclase domain protein"/>
    <property type="match status" value="1"/>
</dbReference>
<dbReference type="EC" id="2.7.7.65" evidence="2"/>
<dbReference type="InterPro" id="IPR043128">
    <property type="entry name" value="Rev_trsase/Diguanyl_cyclase"/>
</dbReference>
<evidence type="ECO:0000256" key="2">
    <source>
        <dbReference type="ARBA" id="ARBA00012528"/>
    </source>
</evidence>
<dbReference type="Pfam" id="PF01590">
    <property type="entry name" value="GAF"/>
    <property type="match status" value="1"/>
</dbReference>
<evidence type="ECO:0000256" key="3">
    <source>
        <dbReference type="ARBA" id="ARBA00034247"/>
    </source>
</evidence>
<dbReference type="GO" id="GO:0052621">
    <property type="term" value="F:diguanylate cyclase activity"/>
    <property type="evidence" value="ECO:0007669"/>
    <property type="project" value="UniProtKB-EC"/>
</dbReference>
<dbReference type="NCBIfam" id="TIGR00254">
    <property type="entry name" value="GGDEF"/>
    <property type="match status" value="1"/>
</dbReference>
<dbReference type="SUPFAM" id="SSF55073">
    <property type="entry name" value="Nucleotide cyclase"/>
    <property type="match status" value="1"/>
</dbReference>
<dbReference type="Gene3D" id="3.30.70.270">
    <property type="match status" value="1"/>
</dbReference>
<organism evidence="5 6">
    <name type="scientific">Pseudohongiella spirulinae</name>
    <dbReference type="NCBI Taxonomy" id="1249552"/>
    <lineage>
        <taxon>Bacteria</taxon>
        <taxon>Pseudomonadati</taxon>
        <taxon>Pseudomonadota</taxon>
        <taxon>Gammaproteobacteria</taxon>
        <taxon>Pseudomonadales</taxon>
        <taxon>Pseudohongiellaceae</taxon>
        <taxon>Pseudohongiella</taxon>
    </lineage>
</organism>
<comment type="catalytic activity">
    <reaction evidence="3">
        <text>2 GTP = 3',3'-c-di-GMP + 2 diphosphate</text>
        <dbReference type="Rhea" id="RHEA:24898"/>
        <dbReference type="ChEBI" id="CHEBI:33019"/>
        <dbReference type="ChEBI" id="CHEBI:37565"/>
        <dbReference type="ChEBI" id="CHEBI:58805"/>
        <dbReference type="EC" id="2.7.7.65"/>
    </reaction>
</comment>
<proteinExistence type="predicted"/>
<dbReference type="AlphaFoldDB" id="A0A0S2KCG3"/>
<dbReference type="SMART" id="SM00267">
    <property type="entry name" value="GGDEF"/>
    <property type="match status" value="1"/>
</dbReference>
<dbReference type="Gene3D" id="3.30.450.40">
    <property type="match status" value="1"/>
</dbReference>
<dbReference type="Pfam" id="PF00990">
    <property type="entry name" value="GGDEF"/>
    <property type="match status" value="1"/>
</dbReference>
<feature type="domain" description="GGDEF" evidence="4">
    <location>
        <begin position="216"/>
        <end position="346"/>
    </location>
</feature>
<dbReference type="OrthoDB" id="5620448at2"/>
<protein>
    <recommendedName>
        <fullName evidence="2">diguanylate cyclase</fullName>
        <ecNumber evidence="2">2.7.7.65</ecNumber>
    </recommendedName>
</protein>
<dbReference type="Proteomes" id="UP000065641">
    <property type="component" value="Chromosome"/>
</dbReference>
<sequence length="346" mass="38982">MAHNSNCDPQALQRRAALERYHILDSERDQAFDDINWLAATICDTPFAVINFIDTDRQWFKSEIGFGITQTELDVSICAHAILQPGLFIVPDTLKDRRFDSNPLVTGDPQLRFYAGALLETPDGIALGTLCVLDKRPRRLSEKQKQSLLKLASQVMQLLALYQTNESQKLMLQELDKTRAQLRVLAATDPLTGLLNRRAFNERLQQESARIKRSKQTSALLMADLDHFKAINDRFGHSAGDQAIKIFADICRRVFRQSDVICRWGGEEFMVLLPDTEKHQAGRVADRLHQVLSVTEIPGTADDIHLTISVGILALEPTRDIDSALLQVDQLLYDAKHSGRNITVLN</sequence>
<dbReference type="PANTHER" id="PTHR45138">
    <property type="entry name" value="REGULATORY COMPONENTS OF SENSORY TRANSDUCTION SYSTEM"/>
    <property type="match status" value="1"/>
</dbReference>
<keyword evidence="6" id="KW-1185">Reference proteome</keyword>
<dbReference type="RefSeq" id="WP_058021499.1">
    <property type="nucleotide sequence ID" value="NZ_CP013189.1"/>
</dbReference>
<dbReference type="STRING" id="1249552.PS2015_1356"/>
<reference evidence="5 6" key="1">
    <citation type="submission" date="2015-11" db="EMBL/GenBank/DDBJ databases">
        <authorList>
            <person name="Zhang Y."/>
            <person name="Guo Z."/>
        </authorList>
    </citation>
    <scope>NUCLEOTIDE SEQUENCE [LARGE SCALE GENOMIC DNA]</scope>
    <source>
        <strain evidence="5 6">KCTC 32221</strain>
    </source>
</reference>
<dbReference type="InterPro" id="IPR050469">
    <property type="entry name" value="Diguanylate_Cyclase"/>
</dbReference>
<dbReference type="InterPro" id="IPR003018">
    <property type="entry name" value="GAF"/>
</dbReference>
<dbReference type="InterPro" id="IPR000160">
    <property type="entry name" value="GGDEF_dom"/>
</dbReference>
<evidence type="ECO:0000313" key="5">
    <source>
        <dbReference type="EMBL" id="ALO46013.1"/>
    </source>
</evidence>
<dbReference type="SUPFAM" id="SSF55781">
    <property type="entry name" value="GAF domain-like"/>
    <property type="match status" value="1"/>
</dbReference>
<evidence type="ECO:0000259" key="4">
    <source>
        <dbReference type="PROSITE" id="PS50887"/>
    </source>
</evidence>
<dbReference type="CDD" id="cd01949">
    <property type="entry name" value="GGDEF"/>
    <property type="match status" value="1"/>
</dbReference>
<dbReference type="PROSITE" id="PS50887">
    <property type="entry name" value="GGDEF"/>
    <property type="match status" value="1"/>
</dbReference>
<evidence type="ECO:0000313" key="6">
    <source>
        <dbReference type="Proteomes" id="UP000065641"/>
    </source>
</evidence>
<dbReference type="InterPro" id="IPR029787">
    <property type="entry name" value="Nucleotide_cyclase"/>
</dbReference>
<evidence type="ECO:0000256" key="1">
    <source>
        <dbReference type="ARBA" id="ARBA00001946"/>
    </source>
</evidence>
<dbReference type="SMART" id="SM00065">
    <property type="entry name" value="GAF"/>
    <property type="match status" value="1"/>
</dbReference>
<gene>
    <name evidence="5" type="ORF">PS2015_1356</name>
</gene>
<comment type="cofactor">
    <cofactor evidence="1">
        <name>Mg(2+)</name>
        <dbReference type="ChEBI" id="CHEBI:18420"/>
    </cofactor>
</comment>
<dbReference type="EMBL" id="CP013189">
    <property type="protein sequence ID" value="ALO46013.1"/>
    <property type="molecule type" value="Genomic_DNA"/>
</dbReference>
<accession>A0A0S2KCG3</accession>